<feature type="transmembrane region" description="Helical" evidence="1">
    <location>
        <begin position="96"/>
        <end position="115"/>
    </location>
</feature>
<keyword evidence="1" id="KW-0812">Transmembrane</keyword>
<evidence type="ECO:0000313" key="2">
    <source>
        <dbReference type="EMBL" id="MBU7596376.1"/>
    </source>
</evidence>
<dbReference type="AlphaFoldDB" id="A0A949N6G0"/>
<sequence>MQSNDARILRGAAIPAAAVGLVAVVVAGFVAGGKGALGAALGAVVGIAFFAAGLHGLRVVGQRWPELLMSAGMLVYVTQVAVLLILLLVFRDATFMNGRAFGLAALACAVVWPIGQAWMQSRVKTLYVQPSSEDKPSEEGPR</sequence>
<proteinExistence type="predicted"/>
<feature type="transmembrane region" description="Helical" evidence="1">
    <location>
        <begin position="36"/>
        <end position="55"/>
    </location>
</feature>
<feature type="transmembrane region" description="Helical" evidence="1">
    <location>
        <begin position="12"/>
        <end position="30"/>
    </location>
</feature>
<evidence type="ECO:0000256" key="1">
    <source>
        <dbReference type="SAM" id="Phobius"/>
    </source>
</evidence>
<accession>A0A949N6G0</accession>
<gene>
    <name evidence="2" type="ORF">JGS22_001655</name>
</gene>
<organism evidence="2 3">
    <name type="scientific">Streptomyces tardus</name>
    <dbReference type="NCBI Taxonomy" id="2780544"/>
    <lineage>
        <taxon>Bacteria</taxon>
        <taxon>Bacillati</taxon>
        <taxon>Actinomycetota</taxon>
        <taxon>Actinomycetes</taxon>
        <taxon>Kitasatosporales</taxon>
        <taxon>Streptomycetaceae</taxon>
        <taxon>Streptomyces</taxon>
    </lineage>
</organism>
<dbReference type="Proteomes" id="UP000694501">
    <property type="component" value="Unassembled WGS sequence"/>
</dbReference>
<protein>
    <recommendedName>
        <fullName evidence="4">ATP synthase I</fullName>
    </recommendedName>
</protein>
<dbReference type="EMBL" id="JAELVF020000001">
    <property type="protein sequence ID" value="MBU7596376.1"/>
    <property type="molecule type" value="Genomic_DNA"/>
</dbReference>
<dbReference type="RefSeq" id="WP_211039853.1">
    <property type="nucleotide sequence ID" value="NZ_JAELVF020000001.1"/>
</dbReference>
<reference evidence="2" key="1">
    <citation type="submission" date="2021-06" db="EMBL/GenBank/DDBJ databases">
        <title>Sequencing of actinobacteria type strains.</title>
        <authorList>
            <person name="Nguyen G.-S."/>
            <person name="Wentzel A."/>
        </authorList>
    </citation>
    <scope>NUCLEOTIDE SEQUENCE</scope>
    <source>
        <strain evidence="2">P38-E01</strain>
    </source>
</reference>
<evidence type="ECO:0000313" key="3">
    <source>
        <dbReference type="Proteomes" id="UP000694501"/>
    </source>
</evidence>
<keyword evidence="3" id="KW-1185">Reference proteome</keyword>
<name>A0A949N6G0_9ACTN</name>
<evidence type="ECO:0008006" key="4">
    <source>
        <dbReference type="Google" id="ProtNLM"/>
    </source>
</evidence>
<keyword evidence="1" id="KW-0472">Membrane</keyword>
<keyword evidence="1" id="KW-1133">Transmembrane helix</keyword>
<comment type="caution">
    <text evidence="2">The sequence shown here is derived from an EMBL/GenBank/DDBJ whole genome shotgun (WGS) entry which is preliminary data.</text>
</comment>
<feature type="transmembrane region" description="Helical" evidence="1">
    <location>
        <begin position="67"/>
        <end position="90"/>
    </location>
</feature>